<organism evidence="2 3">
    <name type="scientific">Tetrahymena thermophila (strain SB210)</name>
    <dbReference type="NCBI Taxonomy" id="312017"/>
    <lineage>
        <taxon>Eukaryota</taxon>
        <taxon>Sar</taxon>
        <taxon>Alveolata</taxon>
        <taxon>Ciliophora</taxon>
        <taxon>Intramacronucleata</taxon>
        <taxon>Oligohymenophorea</taxon>
        <taxon>Hymenostomatida</taxon>
        <taxon>Tetrahymenina</taxon>
        <taxon>Tetrahymenidae</taxon>
        <taxon>Tetrahymena</taxon>
    </lineage>
</organism>
<dbReference type="PANTHER" id="PTHR46810:SF1">
    <property type="entry name" value="INACTIVE POLYGLYCYLASE TTLL10"/>
    <property type="match status" value="1"/>
</dbReference>
<keyword evidence="2" id="KW-0436">Ligase</keyword>
<dbReference type="STRING" id="312017.Q24E48"/>
<dbReference type="PROSITE" id="PS51221">
    <property type="entry name" value="TTL"/>
    <property type="match status" value="1"/>
</dbReference>
<dbReference type="Proteomes" id="UP000009168">
    <property type="component" value="Unassembled WGS sequence"/>
</dbReference>
<dbReference type="PANTHER" id="PTHR46810">
    <property type="entry name" value="INACTIVE POLYGLYCYLASE TTLL10"/>
    <property type="match status" value="1"/>
</dbReference>
<dbReference type="GO" id="GO:0070737">
    <property type="term" value="F:protein-glycine ligase activity, elongating"/>
    <property type="evidence" value="ECO:0007669"/>
    <property type="project" value="TreeGrafter"/>
</dbReference>
<evidence type="ECO:0000256" key="1">
    <source>
        <dbReference type="SAM" id="MobiDB-lite"/>
    </source>
</evidence>
<reference evidence="3" key="1">
    <citation type="journal article" date="2006" name="PLoS Biol.">
        <title>Macronuclear genome sequence of the ciliate Tetrahymena thermophila, a model eukaryote.</title>
        <authorList>
            <person name="Eisen J.A."/>
            <person name="Coyne R.S."/>
            <person name="Wu M."/>
            <person name="Wu D."/>
            <person name="Thiagarajan M."/>
            <person name="Wortman J.R."/>
            <person name="Badger J.H."/>
            <person name="Ren Q."/>
            <person name="Amedeo P."/>
            <person name="Jones K.M."/>
            <person name="Tallon L.J."/>
            <person name="Delcher A.L."/>
            <person name="Salzberg S.L."/>
            <person name="Silva J.C."/>
            <person name="Haas B.J."/>
            <person name="Majoros W.H."/>
            <person name="Farzad M."/>
            <person name="Carlton J.M."/>
            <person name="Smith R.K. Jr."/>
            <person name="Garg J."/>
            <person name="Pearlman R.E."/>
            <person name="Karrer K.M."/>
            <person name="Sun L."/>
            <person name="Manning G."/>
            <person name="Elde N.C."/>
            <person name="Turkewitz A.P."/>
            <person name="Asai D.J."/>
            <person name="Wilkes D.E."/>
            <person name="Wang Y."/>
            <person name="Cai H."/>
            <person name="Collins K."/>
            <person name="Stewart B.A."/>
            <person name="Lee S.R."/>
            <person name="Wilamowska K."/>
            <person name="Weinberg Z."/>
            <person name="Ruzzo W.L."/>
            <person name="Wloga D."/>
            <person name="Gaertig J."/>
            <person name="Frankel J."/>
            <person name="Tsao C.-C."/>
            <person name="Gorovsky M.A."/>
            <person name="Keeling P.J."/>
            <person name="Waller R.F."/>
            <person name="Patron N.J."/>
            <person name="Cherry J.M."/>
            <person name="Stover N.A."/>
            <person name="Krieger C.J."/>
            <person name="del Toro C."/>
            <person name="Ryder H.F."/>
            <person name="Williamson S.C."/>
            <person name="Barbeau R.A."/>
            <person name="Hamilton E.P."/>
            <person name="Orias E."/>
        </authorList>
    </citation>
    <scope>NUCLEOTIDE SEQUENCE [LARGE SCALE GENOMIC DNA]</scope>
    <source>
        <strain evidence="3">SB210</strain>
    </source>
</reference>
<dbReference type="AlphaFoldDB" id="Q24E48"/>
<evidence type="ECO:0000313" key="3">
    <source>
        <dbReference type="Proteomes" id="UP000009168"/>
    </source>
</evidence>
<dbReference type="eggNOG" id="KOG2157">
    <property type="taxonomic scope" value="Eukaryota"/>
</dbReference>
<dbReference type="GeneID" id="7824441"/>
<keyword evidence="3" id="KW-1185">Reference proteome</keyword>
<feature type="compositionally biased region" description="Low complexity" evidence="1">
    <location>
        <begin position="538"/>
        <end position="554"/>
    </location>
</feature>
<dbReference type="SUPFAM" id="SSF56059">
    <property type="entry name" value="Glutathione synthetase ATP-binding domain-like"/>
    <property type="match status" value="1"/>
</dbReference>
<dbReference type="Gene3D" id="3.30.470.20">
    <property type="entry name" value="ATP-grasp fold, B domain"/>
    <property type="match status" value="1"/>
</dbReference>
<dbReference type="InParanoid" id="Q24E48"/>
<gene>
    <name evidence="2" type="ORF">TTHERM_00852920</name>
</gene>
<protein>
    <submittedName>
        <fullName evidence="2">Tubulin-tyrosine ligase family protein</fullName>
    </submittedName>
</protein>
<dbReference type="InterPro" id="IPR027752">
    <property type="entry name" value="TTLL10"/>
</dbReference>
<sequence>MLLQINNQQKLQQQQAYDYAALQSNKRVIKNGQNISSQIYAQKKDAQKRALTPVKTSGQKFKQYTSPQIKSIKTMTNVYGGNQLQIQIKPQNKTQLPPIMTQSAVPQGQKKSVFIGKGNNDQLIREFFEKKGWNVLDSSLKFWTKFNFKWVQTINEIDWQFFHDGQQIVNHIQNISIIATKSGLVQTIKDFESKDKFLASSYGIHSSQFMPETFRLDVTRDDYSIEEQNFLNQKNTGLWINKPTNFNCGKGIQMVSDIKKFKDEFTRLKSQSYSLRQGKSIASTKFQVFHKKCIIQRYIESPLLLDKKKFDMRVYVFIACTDPLLVLYNPGYLRLSMNDYNKENVDDNNEKFTHLTNAAIQKKHPNFQKNKENTIWSVERFEKYVMQNYNVSLKQLDELKKKIKSVLTYVIRSAEKKLDKKQGCFELLGCDILLGSDFTPYLIEMNHNPALHLDTVVQSQVIPQVVNDALEIVMQIHEKQEKPELAIKGEFNTRCFQTLINEANNFCFLRSQKQNLQQVGSQEIKKDLTPVSTKDKSLSTFQTLQSQQSMKEHS</sequence>
<name>Q24E48_TETTS</name>
<proteinExistence type="predicted"/>
<feature type="region of interest" description="Disordered" evidence="1">
    <location>
        <begin position="530"/>
        <end position="554"/>
    </location>
</feature>
<dbReference type="OrthoDB" id="291607at2759"/>
<dbReference type="OMA" id="SRMWICK"/>
<dbReference type="InterPro" id="IPR004344">
    <property type="entry name" value="TTL/TTLL_fam"/>
</dbReference>
<dbReference type="KEGG" id="tet:TTHERM_00852920"/>
<dbReference type="EMBL" id="GG662311">
    <property type="protein sequence ID" value="EAS06053.1"/>
    <property type="molecule type" value="Genomic_DNA"/>
</dbReference>
<dbReference type="Pfam" id="PF03133">
    <property type="entry name" value="TTL"/>
    <property type="match status" value="1"/>
</dbReference>
<evidence type="ECO:0000313" key="2">
    <source>
        <dbReference type="EMBL" id="EAS06053.1"/>
    </source>
</evidence>
<accession>Q24E48</accession>
<dbReference type="RefSeq" id="XP_001026298.1">
    <property type="nucleotide sequence ID" value="XM_001026298.3"/>
</dbReference>
<dbReference type="HOGENOM" id="CLU_022993_2_0_1"/>